<dbReference type="SUPFAM" id="SSF53474">
    <property type="entry name" value="alpha/beta-Hydrolases"/>
    <property type="match status" value="1"/>
</dbReference>
<dbReference type="PANTHER" id="PTHR37946">
    <property type="entry name" value="SLL1969 PROTEIN"/>
    <property type="match status" value="1"/>
</dbReference>
<name>A0AAW1RZ44_9CHLO</name>
<dbReference type="Proteomes" id="UP001438707">
    <property type="component" value="Unassembled WGS sequence"/>
</dbReference>
<dbReference type="AlphaFoldDB" id="A0AAW1RZ44"/>
<dbReference type="EMBL" id="JALJOS010000005">
    <property type="protein sequence ID" value="KAK9839123.1"/>
    <property type="molecule type" value="Genomic_DNA"/>
</dbReference>
<accession>A0AAW1RZ44</accession>
<proteinExistence type="predicted"/>
<evidence type="ECO:0000313" key="2">
    <source>
        <dbReference type="Proteomes" id="UP001438707"/>
    </source>
</evidence>
<protein>
    <submittedName>
        <fullName evidence="1">Uncharacterized protein</fullName>
    </submittedName>
</protein>
<evidence type="ECO:0000313" key="1">
    <source>
        <dbReference type="EMBL" id="KAK9839123.1"/>
    </source>
</evidence>
<sequence length="215" mass="23335">MNYLARRIRQDLGWESHTLDYPSTSQELQQLAEGVAQQLREIAGPDRPVWAVTHSMGGIVLRHIMQMENKGGINWAGAVLIGPPNHGSQSARVFSRLPGIGSFFKTVYGQAGLELAQEVASRKVPWPDPPRPFGVIAGTQSASVANAVSWLTSAFCMLPGPGDGTVRVDETKLPNMTDFATIHCTHTLLPHDARTASLVMDFLQRASFSISTAKS</sequence>
<keyword evidence="2" id="KW-1185">Reference proteome</keyword>
<dbReference type="Gene3D" id="3.40.50.1820">
    <property type="entry name" value="alpha/beta hydrolase"/>
    <property type="match status" value="1"/>
</dbReference>
<organism evidence="1 2">
    <name type="scientific">Apatococcus lobatus</name>
    <dbReference type="NCBI Taxonomy" id="904363"/>
    <lineage>
        <taxon>Eukaryota</taxon>
        <taxon>Viridiplantae</taxon>
        <taxon>Chlorophyta</taxon>
        <taxon>core chlorophytes</taxon>
        <taxon>Trebouxiophyceae</taxon>
        <taxon>Chlorellales</taxon>
        <taxon>Chlorellaceae</taxon>
        <taxon>Apatococcus</taxon>
    </lineage>
</organism>
<gene>
    <name evidence="1" type="ORF">WJX74_009927</name>
</gene>
<comment type="caution">
    <text evidence="1">The sequence shown here is derived from an EMBL/GenBank/DDBJ whole genome shotgun (WGS) entry which is preliminary data.</text>
</comment>
<dbReference type="InterPro" id="IPR029058">
    <property type="entry name" value="AB_hydrolase_fold"/>
</dbReference>
<reference evidence="1 2" key="1">
    <citation type="journal article" date="2024" name="Nat. Commun.">
        <title>Phylogenomics reveals the evolutionary origins of lichenization in chlorophyte algae.</title>
        <authorList>
            <person name="Puginier C."/>
            <person name="Libourel C."/>
            <person name="Otte J."/>
            <person name="Skaloud P."/>
            <person name="Haon M."/>
            <person name="Grisel S."/>
            <person name="Petersen M."/>
            <person name="Berrin J.G."/>
            <person name="Delaux P.M."/>
            <person name="Dal Grande F."/>
            <person name="Keller J."/>
        </authorList>
    </citation>
    <scope>NUCLEOTIDE SEQUENCE [LARGE SCALE GENOMIC DNA]</scope>
    <source>
        <strain evidence="1 2">SAG 2145</strain>
    </source>
</reference>
<dbReference type="PANTHER" id="PTHR37946:SF1">
    <property type="entry name" value="SLL1969 PROTEIN"/>
    <property type="match status" value="1"/>
</dbReference>